<feature type="compositionally biased region" description="Polar residues" evidence="1">
    <location>
        <begin position="567"/>
        <end position="583"/>
    </location>
</feature>
<dbReference type="KEGG" id="aalt:CC77DRAFT_1023905"/>
<organism evidence="2 3">
    <name type="scientific">Alternaria alternata</name>
    <name type="common">Alternaria rot fungus</name>
    <name type="synonym">Torula alternata</name>
    <dbReference type="NCBI Taxonomy" id="5599"/>
    <lineage>
        <taxon>Eukaryota</taxon>
        <taxon>Fungi</taxon>
        <taxon>Dikarya</taxon>
        <taxon>Ascomycota</taxon>
        <taxon>Pezizomycotina</taxon>
        <taxon>Dothideomycetes</taxon>
        <taxon>Pleosporomycetidae</taxon>
        <taxon>Pleosporales</taxon>
        <taxon>Pleosporineae</taxon>
        <taxon>Pleosporaceae</taxon>
        <taxon>Alternaria</taxon>
        <taxon>Alternaria sect. Alternaria</taxon>
        <taxon>Alternaria alternata complex</taxon>
    </lineage>
</organism>
<dbReference type="VEuPathDB" id="FungiDB:CC77DRAFT_1023905"/>
<dbReference type="Proteomes" id="UP000077248">
    <property type="component" value="Unassembled WGS sequence"/>
</dbReference>
<feature type="compositionally biased region" description="Polar residues" evidence="1">
    <location>
        <begin position="48"/>
        <end position="58"/>
    </location>
</feature>
<evidence type="ECO:0000256" key="1">
    <source>
        <dbReference type="SAM" id="MobiDB-lite"/>
    </source>
</evidence>
<dbReference type="GeneID" id="29111354"/>
<evidence type="ECO:0000313" key="3">
    <source>
        <dbReference type="Proteomes" id="UP000077248"/>
    </source>
</evidence>
<feature type="region of interest" description="Disordered" evidence="1">
    <location>
        <begin position="39"/>
        <end position="58"/>
    </location>
</feature>
<protein>
    <submittedName>
        <fullName evidence="2">Uncharacterized protein</fullName>
    </submittedName>
</protein>
<dbReference type="RefSeq" id="XP_018381974.1">
    <property type="nucleotide sequence ID" value="XM_018525760.1"/>
</dbReference>
<gene>
    <name evidence="2" type="ORF">CC77DRAFT_1023905</name>
</gene>
<evidence type="ECO:0000313" key="2">
    <source>
        <dbReference type="EMBL" id="OAG16553.1"/>
    </source>
</evidence>
<dbReference type="SUPFAM" id="SSF101447">
    <property type="entry name" value="Formin homology 2 domain (FH2 domain)"/>
    <property type="match status" value="1"/>
</dbReference>
<feature type="compositionally biased region" description="Polar residues" evidence="1">
    <location>
        <begin position="1"/>
        <end position="23"/>
    </location>
</feature>
<reference evidence="2 3" key="1">
    <citation type="submission" date="2016-05" db="EMBL/GenBank/DDBJ databases">
        <title>Comparative analysis of secretome profiles of manganese(II)-oxidizing ascomycete fungi.</title>
        <authorList>
            <consortium name="DOE Joint Genome Institute"/>
            <person name="Zeiner C.A."/>
            <person name="Purvine S.O."/>
            <person name="Zink E.M."/>
            <person name="Wu S."/>
            <person name="Pasa-Tolic L."/>
            <person name="Chaput D.L."/>
            <person name="Haridas S."/>
            <person name="Grigoriev I.V."/>
            <person name="Santelli C.M."/>
            <person name="Hansel C.M."/>
        </authorList>
    </citation>
    <scope>NUCLEOTIDE SEQUENCE [LARGE SCALE GENOMIC DNA]</scope>
    <source>
        <strain evidence="2 3">SRC1lrK2f</strain>
    </source>
</reference>
<name>A0A177D9Y7_ALTAL</name>
<feature type="region of interest" description="Disordered" evidence="1">
    <location>
        <begin position="468"/>
        <end position="614"/>
    </location>
</feature>
<proteinExistence type="predicted"/>
<keyword evidence="3" id="KW-1185">Reference proteome</keyword>
<feature type="compositionally biased region" description="Low complexity" evidence="1">
    <location>
        <begin position="544"/>
        <end position="554"/>
    </location>
</feature>
<feature type="compositionally biased region" description="Basic residues" evidence="1">
    <location>
        <begin position="518"/>
        <end position="527"/>
    </location>
</feature>
<dbReference type="EMBL" id="KV441489">
    <property type="protein sequence ID" value="OAG16553.1"/>
    <property type="molecule type" value="Genomic_DNA"/>
</dbReference>
<dbReference type="AlphaFoldDB" id="A0A177D9Y7"/>
<sequence>MQCVSQPTASVNENAKARNSNEFTDLPDSVHRTRAVVLPDKDQLGSHAPNSPNARTVEFYSNGSASQNDAAQPRSKIPPVMIYPPPPPPPISIAEMNAPPPPPPPMDLPNGLHSSLAPIVPRDASLDKLDNEQQSLRDLCDNLVGARFTLAAKRKELRDLHIDTGAKDGHAFNLLRQYLNEIGADVPPNISRALADASSLRDRLGLLEVDYDEAEARFNTLEWRYSRRETRFVEEVLNNKLVPSETLDRSQSAENLEILQLTRFMERPNDDNSIASVLPASSDQTGIGSMEELSAFLAEQGLVVPRSASIRSSRPRSPRSNLSDLALVETKSANDIRLTHDHLRWVEKMSKIHEWLFDIVDKSPLQKLRLKAMQDFGFTDTKTWWAHTKWLLVQDYSTYFHTGDSTVFNHTMGGDVSETTKEGLSSVSSIVDLCSTNHMLLGIQASDVPDPATLPSTIGSSDYQEMNNQAQMPQKWPSDSRKEPTGSAIIPQSPKRRISHRSIATDGTAFRQISGSQRPRKRNRLQKRYPLPEFKKAEVGEAATLPTNPNNTTLSEKDLSWPIMDPGSQNNDGELPSRTGSTPRQRSESEQSSSSATQDLKPAQTDNPKSCLVM</sequence>
<accession>A0A177D9Y7</accession>
<dbReference type="OMA" id="FHTGDST"/>
<feature type="region of interest" description="Disordered" evidence="1">
    <location>
        <begin position="1"/>
        <end position="32"/>
    </location>
</feature>